<evidence type="ECO:0000313" key="1">
    <source>
        <dbReference type="EMBL" id="SVD90919.1"/>
    </source>
</evidence>
<proteinExistence type="predicted"/>
<name>A0A382Z6U6_9ZZZZ</name>
<evidence type="ECO:0008006" key="2">
    <source>
        <dbReference type="Google" id="ProtNLM"/>
    </source>
</evidence>
<gene>
    <name evidence="1" type="ORF">METZ01_LOCUS443773</name>
</gene>
<reference evidence="1" key="1">
    <citation type="submission" date="2018-05" db="EMBL/GenBank/DDBJ databases">
        <authorList>
            <person name="Lanie J.A."/>
            <person name="Ng W.-L."/>
            <person name="Kazmierczak K.M."/>
            <person name="Andrzejewski T.M."/>
            <person name="Davidsen T.M."/>
            <person name="Wayne K.J."/>
            <person name="Tettelin H."/>
            <person name="Glass J.I."/>
            <person name="Rusch D."/>
            <person name="Podicherti R."/>
            <person name="Tsui H.-C.T."/>
            <person name="Winkler M.E."/>
        </authorList>
    </citation>
    <scope>NUCLEOTIDE SEQUENCE</scope>
</reference>
<organism evidence="1">
    <name type="scientific">marine metagenome</name>
    <dbReference type="NCBI Taxonomy" id="408172"/>
    <lineage>
        <taxon>unclassified sequences</taxon>
        <taxon>metagenomes</taxon>
        <taxon>ecological metagenomes</taxon>
    </lineage>
</organism>
<feature type="non-terminal residue" evidence="1">
    <location>
        <position position="184"/>
    </location>
</feature>
<dbReference type="EMBL" id="UINC01181295">
    <property type="protein sequence ID" value="SVD90919.1"/>
    <property type="molecule type" value="Genomic_DNA"/>
</dbReference>
<sequence>MHTSLPIDPHQIEHFKTHGYLVLKNLLDEASLDQWREQIWRELGSNFETPKTWPRDRGGLDGYEYKPSESSFGLHPTITSIAEQFGGGDFVLGDGIPIIRWPDPEQEWKKPQAGHIDAYGGRWLPFMFGATAYLYDVEPGGGSFFFWPGSHIAAHRYFRKHPEQVDGSFLQEEGFSWNVFCDNP</sequence>
<dbReference type="AlphaFoldDB" id="A0A382Z6U6"/>
<dbReference type="Pfam" id="PF05721">
    <property type="entry name" value="PhyH"/>
    <property type="match status" value="1"/>
</dbReference>
<protein>
    <recommendedName>
        <fullName evidence="2">Phytanoyl-CoA dioxygenase family protein</fullName>
    </recommendedName>
</protein>
<dbReference type="SUPFAM" id="SSF51197">
    <property type="entry name" value="Clavaminate synthase-like"/>
    <property type="match status" value="1"/>
</dbReference>
<dbReference type="Gene3D" id="2.60.120.620">
    <property type="entry name" value="q2cbj1_9rhob like domain"/>
    <property type="match status" value="1"/>
</dbReference>
<dbReference type="InterPro" id="IPR008775">
    <property type="entry name" value="Phytyl_CoA_dOase-like"/>
</dbReference>
<accession>A0A382Z6U6</accession>